<dbReference type="InterPro" id="IPR036412">
    <property type="entry name" value="HAD-like_sf"/>
</dbReference>
<dbReference type="RefSeq" id="WP_080065712.1">
    <property type="nucleotide sequence ID" value="NZ_MZGX01000024.1"/>
</dbReference>
<protein>
    <submittedName>
        <fullName evidence="1">Phosphoglycolate phosphatase</fullName>
        <ecNumber evidence="1">3.1.3.18</ecNumber>
    </submittedName>
</protein>
<dbReference type="OrthoDB" id="9794086at2"/>
<dbReference type="Proteomes" id="UP000191554">
    <property type="component" value="Unassembled WGS sequence"/>
</dbReference>
<proteinExistence type="predicted"/>
<dbReference type="InterPro" id="IPR023214">
    <property type="entry name" value="HAD_sf"/>
</dbReference>
<dbReference type="STRING" id="48256.CLHUN_32730"/>
<accession>A0A1V4SFX5</accession>
<dbReference type="PANTHER" id="PTHR46191:SF2">
    <property type="entry name" value="HALOACID DEHALOGENASE-LIKE HYDROLASE DOMAIN-CONTAINING PROTEIN 3"/>
    <property type="match status" value="1"/>
</dbReference>
<dbReference type="PANTHER" id="PTHR46191">
    <property type="match status" value="1"/>
</dbReference>
<evidence type="ECO:0000313" key="1">
    <source>
        <dbReference type="EMBL" id="OPX42789.1"/>
    </source>
</evidence>
<name>A0A1V4SFX5_RUMHU</name>
<reference evidence="1 2" key="1">
    <citation type="submission" date="2017-03" db="EMBL/GenBank/DDBJ databases">
        <title>Genome sequence of Clostridium hungatei DSM 14427.</title>
        <authorList>
            <person name="Poehlein A."/>
            <person name="Daniel R."/>
        </authorList>
    </citation>
    <scope>NUCLEOTIDE SEQUENCE [LARGE SCALE GENOMIC DNA]</scope>
    <source>
        <strain evidence="1 2">DSM 14427</strain>
    </source>
</reference>
<dbReference type="Gene3D" id="3.40.50.1000">
    <property type="entry name" value="HAD superfamily/HAD-like"/>
    <property type="match status" value="1"/>
</dbReference>
<sequence length="140" mass="15691">MKRGITQWHMYDDTIPCLEIAKSRGYVNVIVSNHVPELAQLVKALGLGGYFRQVYSSADLGFEKPNIQIYRKVLSMFSDINEVTMIGDSYPADILGAKNAGINAVLVRAENTYNYQYYCKNLNGVFNILVIAAKKNNVGY</sequence>
<dbReference type="SUPFAM" id="SSF56784">
    <property type="entry name" value="HAD-like"/>
    <property type="match status" value="1"/>
</dbReference>
<evidence type="ECO:0000313" key="2">
    <source>
        <dbReference type="Proteomes" id="UP000191554"/>
    </source>
</evidence>
<dbReference type="EMBL" id="MZGX01000024">
    <property type="protein sequence ID" value="OPX42789.1"/>
    <property type="molecule type" value="Genomic_DNA"/>
</dbReference>
<dbReference type="EC" id="3.1.3.18" evidence="1"/>
<keyword evidence="1" id="KW-0378">Hydrolase</keyword>
<dbReference type="NCBIfam" id="TIGR01549">
    <property type="entry name" value="HAD-SF-IA-v1"/>
    <property type="match status" value="1"/>
</dbReference>
<gene>
    <name evidence="1" type="primary">gph_2</name>
    <name evidence="1" type="ORF">CLHUN_32730</name>
</gene>
<comment type="caution">
    <text evidence="1">The sequence shown here is derived from an EMBL/GenBank/DDBJ whole genome shotgun (WGS) entry which is preliminary data.</text>
</comment>
<dbReference type="GO" id="GO:0008967">
    <property type="term" value="F:phosphoglycolate phosphatase activity"/>
    <property type="evidence" value="ECO:0007669"/>
    <property type="project" value="UniProtKB-EC"/>
</dbReference>
<keyword evidence="2" id="KW-1185">Reference proteome</keyword>
<dbReference type="InterPro" id="IPR051828">
    <property type="entry name" value="HAD-like_hydrolase_domain"/>
</dbReference>
<dbReference type="AlphaFoldDB" id="A0A1V4SFX5"/>
<organism evidence="1 2">
    <name type="scientific">Ruminiclostridium hungatei</name>
    <name type="common">Clostridium hungatei</name>
    <dbReference type="NCBI Taxonomy" id="48256"/>
    <lineage>
        <taxon>Bacteria</taxon>
        <taxon>Bacillati</taxon>
        <taxon>Bacillota</taxon>
        <taxon>Clostridia</taxon>
        <taxon>Eubacteriales</taxon>
        <taxon>Oscillospiraceae</taxon>
        <taxon>Ruminiclostridium</taxon>
    </lineage>
</organism>
<dbReference type="Pfam" id="PF00702">
    <property type="entry name" value="Hydrolase"/>
    <property type="match status" value="1"/>
</dbReference>
<dbReference type="InterPro" id="IPR006439">
    <property type="entry name" value="HAD-SF_hydro_IA"/>
</dbReference>